<comment type="caution">
    <text evidence="1">The sequence shown here is derived from an EMBL/GenBank/DDBJ whole genome shotgun (WGS) entry which is preliminary data.</text>
</comment>
<sequence length="54" mass="5542">MAGSAILVGPVDQLLAVWDGKPASGYGGTADVVDYARRTGTPVRVLWPAGATRT</sequence>
<dbReference type="Proteomes" id="UP000654471">
    <property type="component" value="Unassembled WGS sequence"/>
</dbReference>
<keyword evidence="2" id="KW-1185">Reference proteome</keyword>
<proteinExistence type="predicted"/>
<evidence type="ECO:0000313" key="1">
    <source>
        <dbReference type="EMBL" id="GGV03562.1"/>
    </source>
</evidence>
<accession>A0ABQ2VS95</accession>
<protein>
    <submittedName>
        <fullName evidence="1">Uncharacterized protein</fullName>
    </submittedName>
</protein>
<gene>
    <name evidence="1" type="ORF">GCM10010211_83480</name>
</gene>
<name>A0ABQ2VS95_9ACTN</name>
<evidence type="ECO:0000313" key="2">
    <source>
        <dbReference type="Proteomes" id="UP000654471"/>
    </source>
</evidence>
<reference evidence="2" key="1">
    <citation type="journal article" date="2019" name="Int. J. Syst. Evol. Microbiol.">
        <title>The Global Catalogue of Microorganisms (GCM) 10K type strain sequencing project: providing services to taxonomists for standard genome sequencing and annotation.</title>
        <authorList>
            <consortium name="The Broad Institute Genomics Platform"/>
            <consortium name="The Broad Institute Genome Sequencing Center for Infectious Disease"/>
            <person name="Wu L."/>
            <person name="Ma J."/>
        </authorList>
    </citation>
    <scope>NUCLEOTIDE SEQUENCE [LARGE SCALE GENOMIC DNA]</scope>
    <source>
        <strain evidence="2">JCM 3399</strain>
    </source>
</reference>
<dbReference type="EMBL" id="BMRP01000087">
    <property type="protein sequence ID" value="GGV03562.1"/>
    <property type="molecule type" value="Genomic_DNA"/>
</dbReference>
<organism evidence="1 2">
    <name type="scientific">Streptomyces albospinus</name>
    <dbReference type="NCBI Taxonomy" id="285515"/>
    <lineage>
        <taxon>Bacteria</taxon>
        <taxon>Bacillati</taxon>
        <taxon>Actinomycetota</taxon>
        <taxon>Actinomycetes</taxon>
        <taxon>Kitasatosporales</taxon>
        <taxon>Streptomycetaceae</taxon>
        <taxon>Streptomyces</taxon>
    </lineage>
</organism>